<sequence>METTQSHNYFGHLTTMSSFVKGLFSHTRKSIDLTSNPLHTSIQIRTAKKRVSGSRTNNKDSAGRRLGPKKNEGHFVNPGQIIMRQRGTKIHPGDNVKIGVDHTIFAVEPGYVRYYFDPFHPLRKYVGVSLKKNLKLPRPHFEPRLRRFGYVQITDPIEAQEEEASQSRKEMLAQPELEKLKEKKLNEKIQFIESTKTALVNEFGFDSEPSSKQLEDASERLYNIYQLRASGQLLSEARIQTTFNTLYDLKLQAQKNNIDSLPNLLNEAKEFITRIDSIVGIEPTGELFKNLTKEEQLNLQKEISSELDTLYQTKALEKDYRIEAKKLINTPGVFEPLQREELMAKYLPQVLPMDYPGSVIEIFDSDSKNKNKKLSENIVIQRIFDETTRKVKLIGRPKEAFASA</sequence>
<name>A0ACB7FM91_9ASCO</name>
<proteinExistence type="predicted"/>
<evidence type="ECO:0000313" key="1">
    <source>
        <dbReference type="EMBL" id="KAG8202335.1"/>
    </source>
</evidence>
<accession>A0ACB7FM91</accession>
<dbReference type="Proteomes" id="UP000742417">
    <property type="component" value="Unassembled WGS sequence"/>
</dbReference>
<evidence type="ECO:0000313" key="2">
    <source>
        <dbReference type="Proteomes" id="UP000742417"/>
    </source>
</evidence>
<protein>
    <submittedName>
        <fullName evidence="1">MRPL2</fullName>
    </submittedName>
</protein>
<comment type="caution">
    <text evidence="1">The sequence shown here is derived from an EMBL/GenBank/DDBJ whole genome shotgun (WGS) entry which is preliminary data.</text>
</comment>
<reference evidence="1" key="1">
    <citation type="submission" date="2020-12" db="EMBL/GenBank/DDBJ databases">
        <title>Draft Genome of Candida africana.</title>
        <authorList>
            <person name="Ayanbimpe G.M."/>
            <person name="Enweani I.B."/>
            <person name="Aguiyi J.C."/>
            <person name="Nnadi U.P."/>
            <person name="Izam Y."/>
            <person name="Ubani A."/>
            <person name="Ngene A.C."/>
        </authorList>
    </citation>
    <scope>NUCLEOTIDE SEQUENCE</scope>
    <source>
        <strain evidence="1">CEC4854</strain>
    </source>
</reference>
<gene>
    <name evidence="1" type="primary">MRPL2</name>
    <name evidence="1" type="ORF">GWM34_02910</name>
</gene>
<organism evidence="1 2">
    <name type="scientific">Candida africana</name>
    <dbReference type="NCBI Taxonomy" id="241526"/>
    <lineage>
        <taxon>Eukaryota</taxon>
        <taxon>Fungi</taxon>
        <taxon>Dikarya</taxon>
        <taxon>Ascomycota</taxon>
        <taxon>Saccharomycotina</taxon>
        <taxon>Pichiomycetes</taxon>
        <taxon>Debaryomycetaceae</taxon>
        <taxon>Candida/Lodderomyces clade</taxon>
        <taxon>Candida</taxon>
    </lineage>
</organism>
<keyword evidence="2" id="KW-1185">Reference proteome</keyword>
<feature type="non-terminal residue" evidence="1">
    <location>
        <position position="1"/>
    </location>
</feature>
<dbReference type="EMBL" id="JAENJO010000007">
    <property type="protein sequence ID" value="KAG8202335.1"/>
    <property type="molecule type" value="Genomic_DNA"/>
</dbReference>